<feature type="binding site" evidence="12">
    <location>
        <begin position="108"/>
        <end position="109"/>
    </location>
    <ligand>
        <name>ATP</name>
        <dbReference type="ChEBI" id="CHEBI:30616"/>
    </ligand>
</feature>
<dbReference type="NCBIfam" id="NF002618">
    <property type="entry name" value="PRK02269.1"/>
    <property type="match status" value="1"/>
</dbReference>
<dbReference type="CDD" id="cd06223">
    <property type="entry name" value="PRTases_typeI"/>
    <property type="match status" value="1"/>
</dbReference>
<dbReference type="NCBIfam" id="TIGR01251">
    <property type="entry name" value="ribP_PPkin"/>
    <property type="match status" value="1"/>
</dbReference>
<keyword evidence="7 12" id="KW-0067">ATP-binding</keyword>
<keyword evidence="5 12" id="KW-0547">Nucleotide-binding</keyword>
<organism evidence="14 15">
    <name type="scientific">Levilactobacillus senmaizukei DSM 21775 = NBRC 103853</name>
    <dbReference type="NCBI Taxonomy" id="1423803"/>
    <lineage>
        <taxon>Bacteria</taxon>
        <taxon>Bacillati</taxon>
        <taxon>Bacillota</taxon>
        <taxon>Bacilli</taxon>
        <taxon>Lactobacillales</taxon>
        <taxon>Lactobacillaceae</taxon>
        <taxon>Levilactobacillus</taxon>
    </lineage>
</organism>
<dbReference type="STRING" id="1423803.FD13_GL001154"/>
<evidence type="ECO:0000256" key="2">
    <source>
        <dbReference type="ARBA" id="ARBA00022679"/>
    </source>
</evidence>
<feature type="binding site" evidence="12">
    <location>
        <position position="207"/>
    </location>
    <ligand>
        <name>D-ribose 5-phosphate</name>
        <dbReference type="ChEBI" id="CHEBI:78346"/>
    </ligand>
</feature>
<dbReference type="PANTHER" id="PTHR10210">
    <property type="entry name" value="RIBOSE-PHOSPHATE DIPHOSPHOKINASE FAMILY MEMBER"/>
    <property type="match status" value="1"/>
</dbReference>
<dbReference type="GO" id="GO:0016301">
    <property type="term" value="F:kinase activity"/>
    <property type="evidence" value="ECO:0007669"/>
    <property type="project" value="UniProtKB-KW"/>
</dbReference>
<evidence type="ECO:0000256" key="4">
    <source>
        <dbReference type="ARBA" id="ARBA00022727"/>
    </source>
</evidence>
<dbReference type="InterPro" id="IPR029057">
    <property type="entry name" value="PRTase-like"/>
</dbReference>
<dbReference type="UniPathway" id="UPA00087">
    <property type="reaction ID" value="UER00172"/>
</dbReference>
<comment type="cofactor">
    <cofactor evidence="12">
        <name>Mg(2+)</name>
        <dbReference type="ChEBI" id="CHEBI:18420"/>
    </cofactor>
    <text evidence="12">Binds 2 Mg(2+) ions per subunit.</text>
</comment>
<dbReference type="SMART" id="SM01400">
    <property type="entry name" value="Pribosyltran_N"/>
    <property type="match status" value="1"/>
</dbReference>
<keyword evidence="6 12" id="KW-0418">Kinase</keyword>
<evidence type="ECO:0000256" key="5">
    <source>
        <dbReference type="ARBA" id="ARBA00022741"/>
    </source>
</evidence>
<dbReference type="NCBIfam" id="NF002320">
    <property type="entry name" value="PRK01259.1"/>
    <property type="match status" value="1"/>
</dbReference>
<comment type="similarity">
    <text evidence="11 12">Belongs to the ribose-phosphate pyrophosphokinase family. Class I subfamily.</text>
</comment>
<dbReference type="InterPro" id="IPR005946">
    <property type="entry name" value="Rib-P_diPkinase"/>
</dbReference>
<evidence type="ECO:0000256" key="10">
    <source>
        <dbReference type="ARBA" id="ARBA00054914"/>
    </source>
</evidence>
<gene>
    <name evidence="12" type="primary">prs</name>
    <name evidence="14" type="ORF">FD13_GL001154</name>
</gene>
<dbReference type="GO" id="GO:0000287">
    <property type="term" value="F:magnesium ion binding"/>
    <property type="evidence" value="ECO:0007669"/>
    <property type="project" value="UniProtKB-UniRule"/>
</dbReference>
<feature type="binding site" evidence="12">
    <location>
        <position position="142"/>
    </location>
    <ligand>
        <name>Mg(2+)</name>
        <dbReference type="ChEBI" id="CHEBI:18420"/>
    </ligand>
</feature>
<dbReference type="FunFam" id="3.40.50.2020:FF:000001">
    <property type="entry name" value="Ribose-phosphate pyrophosphokinase"/>
    <property type="match status" value="1"/>
</dbReference>
<evidence type="ECO:0000256" key="8">
    <source>
        <dbReference type="ARBA" id="ARBA00022842"/>
    </source>
</evidence>
<dbReference type="GO" id="GO:0009156">
    <property type="term" value="P:ribonucleoside monophosphate biosynthetic process"/>
    <property type="evidence" value="ECO:0007669"/>
    <property type="project" value="InterPro"/>
</dbReference>
<dbReference type="InterPro" id="IPR029099">
    <property type="entry name" value="Pribosyltran_N"/>
</dbReference>
<dbReference type="GO" id="GO:0005524">
    <property type="term" value="F:ATP binding"/>
    <property type="evidence" value="ECO:0007669"/>
    <property type="project" value="UniProtKB-KW"/>
</dbReference>
<evidence type="ECO:0000259" key="13">
    <source>
        <dbReference type="Pfam" id="PF13793"/>
    </source>
</evidence>
<dbReference type="PATRIC" id="fig|1423803.3.peg.1171"/>
<protein>
    <recommendedName>
        <fullName evidence="12">Ribose-phosphate pyrophosphokinase</fullName>
        <shortName evidence="12">RPPK</shortName>
        <ecNumber evidence="12">2.7.6.1</ecNumber>
    </recommendedName>
    <alternativeName>
        <fullName evidence="12">5-phospho-D-ribosyl alpha-1-diphosphate synthase</fullName>
    </alternativeName>
    <alternativeName>
        <fullName evidence="12">Phosphoribosyl diphosphate synthase</fullName>
    </alternativeName>
    <alternativeName>
        <fullName evidence="12">Phosphoribosyl pyrophosphate synthase</fullName>
        <shortName evidence="12">P-Rib-PP synthase</shortName>
        <shortName evidence="12">PRPP synthase</shortName>
        <shortName evidence="12">PRPPase</shortName>
    </alternativeName>
</protein>
<name>A0A0R2DDH9_9LACO</name>
<feature type="active site" evidence="12">
    <location>
        <position position="205"/>
    </location>
</feature>
<evidence type="ECO:0000256" key="1">
    <source>
        <dbReference type="ARBA" id="ARBA00004996"/>
    </source>
</evidence>
<evidence type="ECO:0000256" key="12">
    <source>
        <dbReference type="HAMAP-Rule" id="MF_00583"/>
    </source>
</evidence>
<dbReference type="PROSITE" id="PS00114">
    <property type="entry name" value="PRPP_SYNTHASE"/>
    <property type="match status" value="1"/>
</dbReference>
<comment type="pathway">
    <text evidence="1 12">Metabolic intermediate biosynthesis; 5-phospho-alpha-D-ribose 1-diphosphate biosynthesis; 5-phospho-alpha-D-ribose 1-diphosphate from D-ribose 5-phosphate (route I): step 1/1.</text>
</comment>
<comment type="subcellular location">
    <subcellularLocation>
        <location evidence="12">Cytoplasm</location>
    </subcellularLocation>
</comment>
<evidence type="ECO:0000256" key="6">
    <source>
        <dbReference type="ARBA" id="ARBA00022777"/>
    </source>
</evidence>
<comment type="catalytic activity">
    <reaction evidence="9 12">
        <text>D-ribose 5-phosphate + ATP = 5-phospho-alpha-D-ribose 1-diphosphate + AMP + H(+)</text>
        <dbReference type="Rhea" id="RHEA:15609"/>
        <dbReference type="ChEBI" id="CHEBI:15378"/>
        <dbReference type="ChEBI" id="CHEBI:30616"/>
        <dbReference type="ChEBI" id="CHEBI:58017"/>
        <dbReference type="ChEBI" id="CHEBI:78346"/>
        <dbReference type="ChEBI" id="CHEBI:456215"/>
        <dbReference type="EC" id="2.7.6.1"/>
    </reaction>
</comment>
<dbReference type="InterPro" id="IPR000836">
    <property type="entry name" value="PRTase_dom"/>
</dbReference>
<dbReference type="SUPFAM" id="SSF53271">
    <property type="entry name" value="PRTase-like"/>
    <property type="match status" value="1"/>
</dbReference>
<comment type="caution">
    <text evidence="14">The sequence shown here is derived from an EMBL/GenBank/DDBJ whole genome shotgun (WGS) entry which is preliminary data.</text>
</comment>
<dbReference type="GO" id="GO:0005737">
    <property type="term" value="C:cytoplasm"/>
    <property type="evidence" value="ECO:0007669"/>
    <property type="project" value="UniProtKB-SubCell"/>
</dbReference>
<dbReference type="GO" id="GO:0006164">
    <property type="term" value="P:purine nucleotide biosynthetic process"/>
    <property type="evidence" value="ECO:0007669"/>
    <property type="project" value="TreeGrafter"/>
</dbReference>
<evidence type="ECO:0000256" key="3">
    <source>
        <dbReference type="ARBA" id="ARBA00022723"/>
    </source>
</evidence>
<sequence length="332" mass="36406">MLLEEIMATQYFDPKLKIFALNSNKPLAQKIADEVGVELGKTSVDRFSDGEIRINIEQSIRGCHVYVIQSTSAPVNDNLMELLIMIDALRRASAATINVVIPYYGYARQDRKARSREPITAKLVANMLQTAGVTRVLALDLHAAQIQGFFDVPVDHLMGAPLLADYFLRNGLAKDAVVVSPDHGGVTRARALAEFLKAPIAIIDKRRPKANVAKVMNIIGDVKGKRCIMIDDMIDTAGTITLGSKALMDAGATEVYASCTHPVLSGPAIDRIQASPIKKLVITDSIQLTPEKQIDKIEQISVGPLIGQAIKRINENRPVSPLFKNRFRSQEQ</sequence>
<dbReference type="HAMAP" id="MF_00583_B">
    <property type="entry name" value="RibP_PPkinase_B"/>
    <property type="match status" value="1"/>
</dbReference>
<dbReference type="InterPro" id="IPR000842">
    <property type="entry name" value="PRib_PP_synth_CS"/>
</dbReference>
<comment type="function">
    <text evidence="10 12">Involved in the biosynthesis of the central metabolite phospho-alpha-D-ribosyl-1-pyrophosphate (PRPP) via the transfer of pyrophosphoryl group from ATP to 1-hydroxyl of ribose-5-phosphate (Rib-5-P).</text>
</comment>
<keyword evidence="15" id="KW-1185">Reference proteome</keyword>
<evidence type="ECO:0000256" key="9">
    <source>
        <dbReference type="ARBA" id="ARBA00049535"/>
    </source>
</evidence>
<dbReference type="GO" id="GO:0006015">
    <property type="term" value="P:5-phosphoribose 1-diphosphate biosynthetic process"/>
    <property type="evidence" value="ECO:0007669"/>
    <property type="project" value="UniProtKB-UniRule"/>
</dbReference>
<evidence type="ECO:0000313" key="14">
    <source>
        <dbReference type="EMBL" id="KRN01299.1"/>
    </source>
</evidence>
<dbReference type="Pfam" id="PF14572">
    <property type="entry name" value="Pribosyl_synth"/>
    <property type="match status" value="1"/>
</dbReference>
<evidence type="ECO:0000313" key="15">
    <source>
        <dbReference type="Proteomes" id="UP000051589"/>
    </source>
</evidence>
<keyword evidence="4 12" id="KW-0545">Nucleotide biosynthesis</keyword>
<feature type="binding site" evidence="12">
    <location>
        <begin position="49"/>
        <end position="51"/>
    </location>
    <ligand>
        <name>ATP</name>
        <dbReference type="ChEBI" id="CHEBI:30616"/>
    </ligand>
</feature>
<accession>A0A0R2DDH9</accession>
<dbReference type="Proteomes" id="UP000051589">
    <property type="component" value="Unassembled WGS sequence"/>
</dbReference>
<feature type="binding site" evidence="12">
    <location>
        <position position="231"/>
    </location>
    <ligand>
        <name>D-ribose 5-phosphate</name>
        <dbReference type="ChEBI" id="CHEBI:78346"/>
    </ligand>
</feature>
<comment type="subunit">
    <text evidence="12">Homohexamer.</text>
</comment>
<reference evidence="14 15" key="1">
    <citation type="journal article" date="2015" name="Genome Announc.">
        <title>Expanding the biotechnology potential of lactobacilli through comparative genomics of 213 strains and associated genera.</title>
        <authorList>
            <person name="Sun Z."/>
            <person name="Harris H.M."/>
            <person name="McCann A."/>
            <person name="Guo C."/>
            <person name="Argimon S."/>
            <person name="Zhang W."/>
            <person name="Yang X."/>
            <person name="Jeffery I.B."/>
            <person name="Cooney J.C."/>
            <person name="Kagawa T.F."/>
            <person name="Liu W."/>
            <person name="Song Y."/>
            <person name="Salvetti E."/>
            <person name="Wrobel A."/>
            <person name="Rasinkangas P."/>
            <person name="Parkhill J."/>
            <person name="Rea M.C."/>
            <person name="O'Sullivan O."/>
            <person name="Ritari J."/>
            <person name="Douillard F.P."/>
            <person name="Paul Ross R."/>
            <person name="Yang R."/>
            <person name="Briner A.E."/>
            <person name="Felis G.E."/>
            <person name="de Vos W.M."/>
            <person name="Barrangou R."/>
            <person name="Klaenhammer T.R."/>
            <person name="Caufield P.W."/>
            <person name="Cui Y."/>
            <person name="Zhang H."/>
            <person name="O'Toole P.W."/>
        </authorList>
    </citation>
    <scope>NUCLEOTIDE SEQUENCE [LARGE SCALE GENOMIC DNA]</scope>
    <source>
        <strain evidence="14 15">DSM 21775</strain>
    </source>
</reference>
<keyword evidence="3 12" id="KW-0479">Metal-binding</keyword>
<feature type="binding site" evidence="12">
    <location>
        <position position="182"/>
    </location>
    <ligand>
        <name>Mg(2+)</name>
        <dbReference type="ChEBI" id="CHEBI:18420"/>
    </ligand>
</feature>
<evidence type="ECO:0000256" key="11">
    <source>
        <dbReference type="ARBA" id="ARBA00061444"/>
    </source>
</evidence>
<dbReference type="PANTHER" id="PTHR10210:SF41">
    <property type="entry name" value="RIBOSE-PHOSPHATE PYROPHOSPHOKINASE 1, CHLOROPLASTIC"/>
    <property type="match status" value="1"/>
</dbReference>
<proteinExistence type="inferred from homology"/>
<evidence type="ECO:0000256" key="7">
    <source>
        <dbReference type="ARBA" id="ARBA00022840"/>
    </source>
</evidence>
<dbReference type="Pfam" id="PF13793">
    <property type="entry name" value="Pribosyltran_N"/>
    <property type="match status" value="1"/>
</dbReference>
<dbReference type="GO" id="GO:0002189">
    <property type="term" value="C:ribose phosphate diphosphokinase complex"/>
    <property type="evidence" value="ECO:0007669"/>
    <property type="project" value="TreeGrafter"/>
</dbReference>
<dbReference type="InterPro" id="IPR037515">
    <property type="entry name" value="Rib-P_diPkinase_bac"/>
</dbReference>
<dbReference type="EC" id="2.7.6.1" evidence="12"/>
<keyword evidence="2 12" id="KW-0808">Transferase</keyword>
<feature type="domain" description="Ribose-phosphate pyrophosphokinase N-terminal" evidence="13">
    <location>
        <begin position="16"/>
        <end position="132"/>
    </location>
</feature>
<dbReference type="EMBL" id="AYZH01000027">
    <property type="protein sequence ID" value="KRN01299.1"/>
    <property type="molecule type" value="Genomic_DNA"/>
</dbReference>
<feature type="binding site" evidence="12">
    <location>
        <begin position="235"/>
        <end position="239"/>
    </location>
    <ligand>
        <name>D-ribose 5-phosphate</name>
        <dbReference type="ChEBI" id="CHEBI:78346"/>
    </ligand>
</feature>
<dbReference type="AlphaFoldDB" id="A0A0R2DDH9"/>
<keyword evidence="8 12" id="KW-0460">Magnesium</keyword>
<keyword evidence="12" id="KW-0963">Cytoplasm</keyword>
<dbReference type="Gene3D" id="3.40.50.2020">
    <property type="match status" value="2"/>
</dbReference>
<dbReference type="GO" id="GO:0004749">
    <property type="term" value="F:ribose phosphate diphosphokinase activity"/>
    <property type="evidence" value="ECO:0007669"/>
    <property type="project" value="UniProtKB-UniRule"/>
</dbReference>